<evidence type="ECO:0000256" key="3">
    <source>
        <dbReference type="ARBA" id="ARBA00022630"/>
    </source>
</evidence>
<evidence type="ECO:0000256" key="8">
    <source>
        <dbReference type="RuleBase" id="RU361226"/>
    </source>
</evidence>
<evidence type="ECO:0000256" key="1">
    <source>
        <dbReference type="ARBA" id="ARBA00001974"/>
    </source>
</evidence>
<evidence type="ECO:0000256" key="5">
    <source>
        <dbReference type="ARBA" id="ARBA00023002"/>
    </source>
</evidence>
<gene>
    <name evidence="10" type="ORF">L798_03350</name>
</gene>
<dbReference type="InterPro" id="IPR017927">
    <property type="entry name" value="FAD-bd_FR_type"/>
</dbReference>
<dbReference type="Pfam" id="PF00175">
    <property type="entry name" value="NAD_binding_1"/>
    <property type="match status" value="1"/>
</dbReference>
<keyword evidence="6 8" id="KW-0520">NAD</keyword>
<feature type="domain" description="FAD-binding FR-type" evidence="9">
    <location>
        <begin position="75"/>
        <end position="199"/>
    </location>
</feature>
<keyword evidence="4 7" id="KW-0274">FAD</keyword>
<dbReference type="InParanoid" id="A0A067QIG6"/>
<comment type="catalytic activity">
    <reaction evidence="8">
        <text>2 Fe(III)-[cytochrome b5] + NADH = 2 Fe(II)-[cytochrome b5] + NAD(+) + H(+)</text>
        <dbReference type="Rhea" id="RHEA:46680"/>
        <dbReference type="Rhea" id="RHEA-COMP:10438"/>
        <dbReference type="Rhea" id="RHEA-COMP:10439"/>
        <dbReference type="ChEBI" id="CHEBI:15378"/>
        <dbReference type="ChEBI" id="CHEBI:29033"/>
        <dbReference type="ChEBI" id="CHEBI:29034"/>
        <dbReference type="ChEBI" id="CHEBI:57540"/>
        <dbReference type="ChEBI" id="CHEBI:57945"/>
        <dbReference type="EC" id="1.6.2.2"/>
    </reaction>
</comment>
<proteinExistence type="inferred from homology"/>
<feature type="binding site" evidence="7">
    <location>
        <position position="148"/>
    </location>
    <ligand>
        <name>FAD</name>
        <dbReference type="ChEBI" id="CHEBI:57692"/>
    </ligand>
</feature>
<dbReference type="InterPro" id="IPR001433">
    <property type="entry name" value="OxRdtase_FAD/NAD-bd"/>
</dbReference>
<accession>A0A067QIG6</accession>
<dbReference type="PANTHER" id="PTHR19370">
    <property type="entry name" value="NADH-CYTOCHROME B5 REDUCTASE"/>
    <property type="match status" value="1"/>
</dbReference>
<feature type="binding site" evidence="7">
    <location>
        <position position="175"/>
    </location>
    <ligand>
        <name>FAD</name>
        <dbReference type="ChEBI" id="CHEBI:57692"/>
    </ligand>
</feature>
<dbReference type="GO" id="GO:0090524">
    <property type="term" value="F:cytochrome-b5 reductase activity, acting on NADH"/>
    <property type="evidence" value="ECO:0007669"/>
    <property type="project" value="UniProtKB-EC"/>
</dbReference>
<dbReference type="EC" id="1.6.2.2" evidence="8"/>
<dbReference type="FunCoup" id="A0A067QIG6">
    <property type="interactions" value="346"/>
</dbReference>
<feature type="binding site" evidence="7">
    <location>
        <position position="174"/>
    </location>
    <ligand>
        <name>FAD</name>
        <dbReference type="ChEBI" id="CHEBI:57692"/>
    </ligand>
</feature>
<keyword evidence="5 8" id="KW-0560">Oxidoreductase</keyword>
<dbReference type="InterPro" id="IPR001709">
    <property type="entry name" value="Flavoprot_Pyr_Nucl_cyt_Rdtase"/>
</dbReference>
<dbReference type="InterPro" id="IPR001834">
    <property type="entry name" value="CBR-like"/>
</dbReference>
<feature type="binding site" evidence="7">
    <location>
        <position position="146"/>
    </location>
    <ligand>
        <name>FAD</name>
        <dbReference type="ChEBI" id="CHEBI:57692"/>
    </ligand>
</feature>
<dbReference type="InterPro" id="IPR017938">
    <property type="entry name" value="Riboflavin_synthase-like_b-brl"/>
</dbReference>
<dbReference type="PANTHER" id="PTHR19370:SF184">
    <property type="entry name" value="NADH-CYTOCHROME B5 REDUCTASE-LIKE"/>
    <property type="match status" value="1"/>
</dbReference>
<protein>
    <recommendedName>
        <fullName evidence="8">NADH-cytochrome b5 reductase</fullName>
        <ecNumber evidence="8">1.6.2.2</ecNumber>
    </recommendedName>
</protein>
<evidence type="ECO:0000256" key="2">
    <source>
        <dbReference type="ARBA" id="ARBA00006105"/>
    </source>
</evidence>
<keyword evidence="3 7" id="KW-0285">Flavoprotein</keyword>
<evidence type="ECO:0000256" key="6">
    <source>
        <dbReference type="ARBA" id="ARBA00023027"/>
    </source>
</evidence>
<keyword evidence="11" id="KW-1185">Reference proteome</keyword>
<dbReference type="CDD" id="cd06183">
    <property type="entry name" value="cyt_b5_reduct_like"/>
    <property type="match status" value="1"/>
</dbReference>
<organism evidence="10 11">
    <name type="scientific">Zootermopsis nevadensis</name>
    <name type="common">Dampwood termite</name>
    <dbReference type="NCBI Taxonomy" id="136037"/>
    <lineage>
        <taxon>Eukaryota</taxon>
        <taxon>Metazoa</taxon>
        <taxon>Ecdysozoa</taxon>
        <taxon>Arthropoda</taxon>
        <taxon>Hexapoda</taxon>
        <taxon>Insecta</taxon>
        <taxon>Pterygota</taxon>
        <taxon>Neoptera</taxon>
        <taxon>Polyneoptera</taxon>
        <taxon>Dictyoptera</taxon>
        <taxon>Blattodea</taxon>
        <taxon>Blattoidea</taxon>
        <taxon>Termitoidae</taxon>
        <taxon>Termopsidae</taxon>
        <taxon>Zootermopsis</taxon>
    </lineage>
</organism>
<dbReference type="PROSITE" id="PS51384">
    <property type="entry name" value="FAD_FR"/>
    <property type="match status" value="1"/>
</dbReference>
<dbReference type="Gene3D" id="3.40.50.80">
    <property type="entry name" value="Nucleotide-binding domain of ferredoxin-NADP reductase (FNR) module"/>
    <property type="match status" value="1"/>
</dbReference>
<reference evidence="10 11" key="1">
    <citation type="journal article" date="2014" name="Nat. Commun.">
        <title>Molecular traces of alternative social organization in a termite genome.</title>
        <authorList>
            <person name="Terrapon N."/>
            <person name="Li C."/>
            <person name="Robertson H.M."/>
            <person name="Ji L."/>
            <person name="Meng X."/>
            <person name="Booth W."/>
            <person name="Chen Z."/>
            <person name="Childers C.P."/>
            <person name="Glastad K.M."/>
            <person name="Gokhale K."/>
            <person name="Gowin J."/>
            <person name="Gronenberg W."/>
            <person name="Hermansen R.A."/>
            <person name="Hu H."/>
            <person name="Hunt B.G."/>
            <person name="Huylmans A.K."/>
            <person name="Khalil S.M."/>
            <person name="Mitchell R.D."/>
            <person name="Munoz-Torres M.C."/>
            <person name="Mustard J.A."/>
            <person name="Pan H."/>
            <person name="Reese J.T."/>
            <person name="Scharf M.E."/>
            <person name="Sun F."/>
            <person name="Vogel H."/>
            <person name="Xiao J."/>
            <person name="Yang W."/>
            <person name="Yang Z."/>
            <person name="Yang Z."/>
            <person name="Zhou J."/>
            <person name="Zhu J."/>
            <person name="Brent C.S."/>
            <person name="Elsik C.G."/>
            <person name="Goodisman M.A."/>
            <person name="Liberles D.A."/>
            <person name="Roe R.M."/>
            <person name="Vargo E.L."/>
            <person name="Vilcinskas A."/>
            <person name="Wang J."/>
            <person name="Bornberg-Bauer E."/>
            <person name="Korb J."/>
            <person name="Zhang G."/>
            <person name="Liebig J."/>
        </authorList>
    </citation>
    <scope>NUCLEOTIDE SEQUENCE [LARGE SCALE GENOMIC DNA]</scope>
    <source>
        <tissue evidence="10">Whole organism</tissue>
    </source>
</reference>
<dbReference type="PRINTS" id="PR00371">
    <property type="entry name" value="FPNCR"/>
</dbReference>
<dbReference type="InterPro" id="IPR019180">
    <property type="entry name" value="Oxidoreductase-like_N"/>
</dbReference>
<comment type="cofactor">
    <cofactor evidence="1 7 8">
        <name>FAD</name>
        <dbReference type="ChEBI" id="CHEBI:57692"/>
    </cofactor>
</comment>
<evidence type="ECO:0000256" key="7">
    <source>
        <dbReference type="PIRSR" id="PIRSR601834-1"/>
    </source>
</evidence>
<dbReference type="eggNOG" id="KOG0534">
    <property type="taxonomic scope" value="Eukaryota"/>
</dbReference>
<dbReference type="SUPFAM" id="SSF63380">
    <property type="entry name" value="Riboflavin synthase domain-like"/>
    <property type="match status" value="1"/>
</dbReference>
<evidence type="ECO:0000259" key="9">
    <source>
        <dbReference type="PROSITE" id="PS51384"/>
    </source>
</evidence>
<evidence type="ECO:0000256" key="4">
    <source>
        <dbReference type="ARBA" id="ARBA00022827"/>
    </source>
</evidence>
<dbReference type="AlphaFoldDB" id="A0A067QIG6"/>
<dbReference type="SUPFAM" id="SSF52343">
    <property type="entry name" value="Ferredoxin reductase-like, C-terminal NADP-linked domain"/>
    <property type="match status" value="1"/>
</dbReference>
<feature type="binding site" evidence="7">
    <location>
        <position position="167"/>
    </location>
    <ligand>
        <name>FAD</name>
        <dbReference type="ChEBI" id="CHEBI:57692"/>
    </ligand>
</feature>
<dbReference type="Pfam" id="PF00970">
    <property type="entry name" value="FAD_binding_6"/>
    <property type="match status" value="1"/>
</dbReference>
<feature type="binding site" evidence="7">
    <location>
        <position position="173"/>
    </location>
    <ligand>
        <name>FAD</name>
        <dbReference type="ChEBI" id="CHEBI:57692"/>
    </ligand>
</feature>
<dbReference type="Pfam" id="PF09791">
    <property type="entry name" value="Oxidored-like"/>
    <property type="match status" value="1"/>
</dbReference>
<evidence type="ECO:0000313" key="10">
    <source>
        <dbReference type="EMBL" id="KDR06869.1"/>
    </source>
</evidence>
<dbReference type="InterPro" id="IPR039261">
    <property type="entry name" value="FNR_nucleotide-bd"/>
</dbReference>
<dbReference type="OMA" id="YSPYWTD"/>
<dbReference type="InterPro" id="IPR008333">
    <property type="entry name" value="Cbr1-like_FAD-bd_dom"/>
</dbReference>
<evidence type="ECO:0000313" key="11">
    <source>
        <dbReference type="Proteomes" id="UP000027135"/>
    </source>
</evidence>
<dbReference type="Gene3D" id="2.40.30.10">
    <property type="entry name" value="Translation factors"/>
    <property type="match status" value="1"/>
</dbReference>
<dbReference type="STRING" id="136037.A0A067QIG6"/>
<sequence length="338" mass="39296">MNEENQQSIDALLPPCPEEPQESDCYGSGCSPCVFDIYHLQLIEWQKQCNEIRCNERCRSETTDTESDKPLLSQIKFSPFQLLSVQQHTHDTFIYSFQAVRASSEQDLRSHDIKYTHVKEPLDIKVGQHLIMRYNIDENQNGFLTRAYTPISDLKSSRMGQFEVLIKLYEHGKMSKYIQNLKENDIVEWRGPFGNFKYVPNSYRHLLIFCAGTGIAPMYPIAKFIVENDSDETFVQMLFACKSFEDILFRDEMQQLALYWNFSAVIFLSRVESPLQSQARYGEIIRKGKMDKSVIHEHLAGKTLQRVLVLICGTKSFNKDMINYVKQIGVQDENIHLF</sequence>
<dbReference type="Proteomes" id="UP000027135">
    <property type="component" value="Unassembled WGS sequence"/>
</dbReference>
<comment type="similarity">
    <text evidence="2 8">Belongs to the flavoprotein pyridine nucleotide cytochrome reductase family.</text>
</comment>
<name>A0A067QIG6_ZOONE</name>
<dbReference type="PRINTS" id="PR00406">
    <property type="entry name" value="CYTB5RDTASE"/>
</dbReference>
<feature type="binding site" evidence="7">
    <location>
        <position position="165"/>
    </location>
    <ligand>
        <name>FAD</name>
        <dbReference type="ChEBI" id="CHEBI:57692"/>
    </ligand>
</feature>
<dbReference type="EMBL" id="KK853541">
    <property type="protein sequence ID" value="KDR06869.1"/>
    <property type="molecule type" value="Genomic_DNA"/>
</dbReference>